<feature type="non-terminal residue" evidence="2">
    <location>
        <position position="1"/>
    </location>
</feature>
<proteinExistence type="predicted"/>
<name>A0AAD6UNR6_9AGAR</name>
<keyword evidence="3" id="KW-1185">Reference proteome</keyword>
<protein>
    <submittedName>
        <fullName evidence="2">Uncharacterized protein</fullName>
    </submittedName>
</protein>
<comment type="caution">
    <text evidence="2">The sequence shown here is derived from an EMBL/GenBank/DDBJ whole genome shotgun (WGS) entry which is preliminary data.</text>
</comment>
<organism evidence="2 3">
    <name type="scientific">Mycena pura</name>
    <dbReference type="NCBI Taxonomy" id="153505"/>
    <lineage>
        <taxon>Eukaryota</taxon>
        <taxon>Fungi</taxon>
        <taxon>Dikarya</taxon>
        <taxon>Basidiomycota</taxon>
        <taxon>Agaricomycotina</taxon>
        <taxon>Agaricomycetes</taxon>
        <taxon>Agaricomycetidae</taxon>
        <taxon>Agaricales</taxon>
        <taxon>Marasmiineae</taxon>
        <taxon>Mycenaceae</taxon>
        <taxon>Mycena</taxon>
    </lineage>
</organism>
<evidence type="ECO:0000313" key="3">
    <source>
        <dbReference type="Proteomes" id="UP001219525"/>
    </source>
</evidence>
<evidence type="ECO:0000256" key="1">
    <source>
        <dbReference type="SAM" id="MobiDB-lite"/>
    </source>
</evidence>
<dbReference type="EMBL" id="JARJCW010000150">
    <property type="protein sequence ID" value="KAJ7190427.1"/>
    <property type="molecule type" value="Genomic_DNA"/>
</dbReference>
<reference evidence="2" key="1">
    <citation type="submission" date="2023-03" db="EMBL/GenBank/DDBJ databases">
        <title>Massive genome expansion in bonnet fungi (Mycena s.s.) driven by repeated elements and novel gene families across ecological guilds.</title>
        <authorList>
            <consortium name="Lawrence Berkeley National Laboratory"/>
            <person name="Harder C.B."/>
            <person name="Miyauchi S."/>
            <person name="Viragh M."/>
            <person name="Kuo A."/>
            <person name="Thoen E."/>
            <person name="Andreopoulos B."/>
            <person name="Lu D."/>
            <person name="Skrede I."/>
            <person name="Drula E."/>
            <person name="Henrissat B."/>
            <person name="Morin E."/>
            <person name="Kohler A."/>
            <person name="Barry K."/>
            <person name="LaButti K."/>
            <person name="Morin E."/>
            <person name="Salamov A."/>
            <person name="Lipzen A."/>
            <person name="Mereny Z."/>
            <person name="Hegedus B."/>
            <person name="Baldrian P."/>
            <person name="Stursova M."/>
            <person name="Weitz H."/>
            <person name="Taylor A."/>
            <person name="Grigoriev I.V."/>
            <person name="Nagy L.G."/>
            <person name="Martin F."/>
            <person name="Kauserud H."/>
        </authorList>
    </citation>
    <scope>NUCLEOTIDE SEQUENCE</scope>
    <source>
        <strain evidence="2">9144</strain>
    </source>
</reference>
<accession>A0AAD6UNR6</accession>
<dbReference type="AlphaFoldDB" id="A0AAD6UNR6"/>
<dbReference type="Proteomes" id="UP001219525">
    <property type="component" value="Unassembled WGS sequence"/>
</dbReference>
<sequence>LAVPVYSTLPESRDAAPLPIPESGEGPQTVLDGAHVRLELHGNQLCFRSAARAGRKFKAKEATEL</sequence>
<evidence type="ECO:0000313" key="2">
    <source>
        <dbReference type="EMBL" id="KAJ7190427.1"/>
    </source>
</evidence>
<feature type="region of interest" description="Disordered" evidence="1">
    <location>
        <begin position="1"/>
        <end position="29"/>
    </location>
</feature>
<gene>
    <name evidence="2" type="ORF">GGX14DRAFT_382169</name>
</gene>